<proteinExistence type="predicted"/>
<dbReference type="AlphaFoldDB" id="A0A1Q9CCG1"/>
<organism evidence="2 3">
    <name type="scientific">Symbiodinium microadriaticum</name>
    <name type="common">Dinoflagellate</name>
    <name type="synonym">Zooxanthella microadriatica</name>
    <dbReference type="NCBI Taxonomy" id="2951"/>
    <lineage>
        <taxon>Eukaryota</taxon>
        <taxon>Sar</taxon>
        <taxon>Alveolata</taxon>
        <taxon>Dinophyceae</taxon>
        <taxon>Suessiales</taxon>
        <taxon>Symbiodiniaceae</taxon>
        <taxon>Symbiodinium</taxon>
    </lineage>
</organism>
<sequence>MLPSRPKGDCPGADREGSSQLEAFCSRGVMSGVTQPWGCYPWGRDVSMIAFLMIFAIMVMIVMKKKIMLMMMVVAAAVALVVLVVVVTLTTTMIIIRRIR</sequence>
<keyword evidence="3" id="KW-1185">Reference proteome</keyword>
<dbReference type="EMBL" id="LSRX01001364">
    <property type="protein sequence ID" value="OLP80619.1"/>
    <property type="molecule type" value="Genomic_DNA"/>
</dbReference>
<keyword evidence="1" id="KW-0812">Transmembrane</keyword>
<keyword evidence="1" id="KW-1133">Transmembrane helix</keyword>
<evidence type="ECO:0000313" key="3">
    <source>
        <dbReference type="Proteomes" id="UP000186817"/>
    </source>
</evidence>
<evidence type="ECO:0000256" key="1">
    <source>
        <dbReference type="SAM" id="Phobius"/>
    </source>
</evidence>
<accession>A0A1Q9CCG1</accession>
<comment type="caution">
    <text evidence="2">The sequence shown here is derived from an EMBL/GenBank/DDBJ whole genome shotgun (WGS) entry which is preliminary data.</text>
</comment>
<evidence type="ECO:0000313" key="2">
    <source>
        <dbReference type="EMBL" id="OLP80619.1"/>
    </source>
</evidence>
<gene>
    <name evidence="2" type="ORF">AK812_SmicGene38951</name>
</gene>
<keyword evidence="1" id="KW-0472">Membrane</keyword>
<dbReference type="Proteomes" id="UP000186817">
    <property type="component" value="Unassembled WGS sequence"/>
</dbReference>
<name>A0A1Q9CCG1_SYMMI</name>
<reference evidence="2 3" key="1">
    <citation type="submission" date="2016-02" db="EMBL/GenBank/DDBJ databases">
        <title>Genome analysis of coral dinoflagellate symbionts highlights evolutionary adaptations to a symbiotic lifestyle.</title>
        <authorList>
            <person name="Aranda M."/>
            <person name="Li Y."/>
            <person name="Liew Y.J."/>
            <person name="Baumgarten S."/>
            <person name="Simakov O."/>
            <person name="Wilson M."/>
            <person name="Piel J."/>
            <person name="Ashoor H."/>
            <person name="Bougouffa S."/>
            <person name="Bajic V.B."/>
            <person name="Ryu T."/>
            <person name="Ravasi T."/>
            <person name="Bayer T."/>
            <person name="Micklem G."/>
            <person name="Kim H."/>
            <person name="Bhak J."/>
            <person name="Lajeunesse T.C."/>
            <person name="Voolstra C.R."/>
        </authorList>
    </citation>
    <scope>NUCLEOTIDE SEQUENCE [LARGE SCALE GENOMIC DNA]</scope>
    <source>
        <strain evidence="2 3">CCMP2467</strain>
    </source>
</reference>
<feature type="transmembrane region" description="Helical" evidence="1">
    <location>
        <begin position="46"/>
        <end position="63"/>
    </location>
</feature>
<feature type="transmembrane region" description="Helical" evidence="1">
    <location>
        <begin position="69"/>
        <end position="96"/>
    </location>
</feature>
<protein>
    <submittedName>
        <fullName evidence="2">Uncharacterized protein</fullName>
    </submittedName>
</protein>